<organism evidence="2 3">
    <name type="scientific">Obba rivulosa</name>
    <dbReference type="NCBI Taxonomy" id="1052685"/>
    <lineage>
        <taxon>Eukaryota</taxon>
        <taxon>Fungi</taxon>
        <taxon>Dikarya</taxon>
        <taxon>Basidiomycota</taxon>
        <taxon>Agaricomycotina</taxon>
        <taxon>Agaricomycetes</taxon>
        <taxon>Polyporales</taxon>
        <taxon>Gelatoporiaceae</taxon>
        <taxon>Obba</taxon>
    </lineage>
</organism>
<reference evidence="2 3" key="1">
    <citation type="submission" date="2016-07" db="EMBL/GenBank/DDBJ databases">
        <title>Draft genome of the white-rot fungus Obba rivulosa 3A-2.</title>
        <authorList>
            <consortium name="DOE Joint Genome Institute"/>
            <person name="Miettinen O."/>
            <person name="Riley R."/>
            <person name="Acob R."/>
            <person name="Barry K."/>
            <person name="Cullen D."/>
            <person name="De Vries R."/>
            <person name="Hainaut M."/>
            <person name="Hatakka A."/>
            <person name="Henrissat B."/>
            <person name="Hilden K."/>
            <person name="Kuo R."/>
            <person name="Labutti K."/>
            <person name="Lipzen A."/>
            <person name="Makela M.R."/>
            <person name="Sandor L."/>
            <person name="Spatafora J.W."/>
            <person name="Grigoriev I.V."/>
            <person name="Hibbett D.S."/>
        </authorList>
    </citation>
    <scope>NUCLEOTIDE SEQUENCE [LARGE SCALE GENOMIC DNA]</scope>
    <source>
        <strain evidence="2 3">3A-2</strain>
    </source>
</reference>
<dbReference type="Proteomes" id="UP000250043">
    <property type="component" value="Unassembled WGS sequence"/>
</dbReference>
<keyword evidence="1" id="KW-1133">Transmembrane helix</keyword>
<feature type="transmembrane region" description="Helical" evidence="1">
    <location>
        <begin position="444"/>
        <end position="470"/>
    </location>
</feature>
<keyword evidence="3" id="KW-1185">Reference proteome</keyword>
<gene>
    <name evidence="2" type="ORF">OBBRIDRAFT_796399</name>
</gene>
<dbReference type="EMBL" id="KV722493">
    <property type="protein sequence ID" value="OCH87220.1"/>
    <property type="molecule type" value="Genomic_DNA"/>
</dbReference>
<name>A0A8E2DGL1_9APHY</name>
<feature type="transmembrane region" description="Helical" evidence="1">
    <location>
        <begin position="420"/>
        <end position="438"/>
    </location>
</feature>
<accession>A0A8E2DGL1</accession>
<dbReference type="AlphaFoldDB" id="A0A8E2DGL1"/>
<keyword evidence="1" id="KW-0472">Membrane</keyword>
<evidence type="ECO:0000313" key="3">
    <source>
        <dbReference type="Proteomes" id="UP000250043"/>
    </source>
</evidence>
<feature type="transmembrane region" description="Helical" evidence="1">
    <location>
        <begin position="360"/>
        <end position="381"/>
    </location>
</feature>
<keyword evidence="1" id="KW-0812">Transmembrane</keyword>
<feature type="transmembrane region" description="Helical" evidence="1">
    <location>
        <begin position="337"/>
        <end position="354"/>
    </location>
</feature>
<sequence length="492" mass="56308">MSSMYSLSQTVMPVPCKGSLQAKVATANLRYDRVKRITPSNQDIPAGFCSYSVEQQPRYLPAGWSPHIQPEGQRYFACDSALHVVTEANLYLPEIQDRIEYWTREVNTRLAERKIGLPESAELFLELDEYSDSCFYYLVDHAFRVIFWLEPTTTTMLYLMPSVSLSHLRLALEEQYWSHLEFYPSHRIERLSLRLPELINVFLHAQVDTMTSNVSTFPYNAADCEKFLGILKTIQDEKTVIDGYSVCTLARLWIMVLHNQHQTHHGEEVARLSRDQQILESSTPTRRRWLYAPLRHLLFKIPAYYEDRLEDLFTDRIVYIHQWRDFMGECREEWKQYGSWTLALLLFNALLLIAPGTSTLVAVASMFVCNLAIVSAAALFVKHQRLTTYIASDLATHLKDEQHDVTGFQSYAIQLSLPKALFIWAIVISSTQALFWLQSATNGFVPAALVAAAAAFCVLCRACTLVRSCVASLTSICSRRGEERKDIFLTLA</sequence>
<dbReference type="OrthoDB" id="2674421at2759"/>
<proteinExistence type="predicted"/>
<protein>
    <submittedName>
        <fullName evidence="2">Uncharacterized protein</fullName>
    </submittedName>
</protein>
<evidence type="ECO:0000256" key="1">
    <source>
        <dbReference type="SAM" id="Phobius"/>
    </source>
</evidence>
<evidence type="ECO:0000313" key="2">
    <source>
        <dbReference type="EMBL" id="OCH87220.1"/>
    </source>
</evidence>